<accession>W1IV96</accession>
<proteinExistence type="predicted"/>
<gene>
    <name evidence="1" type="ORF">XSR1_140007</name>
</gene>
<comment type="caution">
    <text evidence="1">The sequence shown here is derived from an EMBL/GenBank/DDBJ whole genome shotgun (WGS) entry which is preliminary data.</text>
</comment>
<dbReference type="Proteomes" id="UP000019202">
    <property type="component" value="Unassembled WGS sequence"/>
</dbReference>
<keyword evidence="2" id="KW-1185">Reference proteome</keyword>
<organism evidence="1 2">
    <name type="scientific">Xenorhabdus szentirmaii DSM 16338</name>
    <dbReference type="NCBI Taxonomy" id="1427518"/>
    <lineage>
        <taxon>Bacteria</taxon>
        <taxon>Pseudomonadati</taxon>
        <taxon>Pseudomonadota</taxon>
        <taxon>Gammaproteobacteria</taxon>
        <taxon>Enterobacterales</taxon>
        <taxon>Morganellaceae</taxon>
        <taxon>Xenorhabdus</taxon>
    </lineage>
</organism>
<dbReference type="AlphaFoldDB" id="W1IV96"/>
<evidence type="ECO:0000313" key="1">
    <source>
        <dbReference type="EMBL" id="CDL81531.1"/>
    </source>
</evidence>
<name>W1IV96_9GAMM</name>
<protein>
    <submittedName>
        <fullName evidence="1">Uncharacterized protein</fullName>
    </submittedName>
</protein>
<dbReference type="STRING" id="1427518.XSR1_140007"/>
<reference evidence="1" key="1">
    <citation type="submission" date="2013-11" db="EMBL/GenBank/DDBJ databases">
        <title>Draft genome sequence and annotation of the entomopathogenic bacteria, Xenorhabdus cabanillasi strain JM26 and Xenorhabdus szentirmai strain DSM 16338.</title>
        <authorList>
            <person name="Gualtieri M."/>
            <person name="Ogier J.C."/>
            <person name="Pages S."/>
            <person name="Givaudan A."/>
            <person name="Gaudriault S."/>
        </authorList>
    </citation>
    <scope>NUCLEOTIDE SEQUENCE [LARGE SCALE GENOMIC DNA]</scope>
    <source>
        <strain evidence="1">DSM 16338</strain>
    </source>
</reference>
<dbReference type="EMBL" id="CBXF010000046">
    <property type="protein sequence ID" value="CDL81531.1"/>
    <property type="molecule type" value="Genomic_DNA"/>
</dbReference>
<sequence length="69" mass="8231">MAFTRNTFFLDAFFHYRNTTASYRDPPEDFPDHYKVSFGTSPDKTPVTSFYGSVRRYHLFCDYRGRLTD</sequence>
<evidence type="ECO:0000313" key="2">
    <source>
        <dbReference type="Proteomes" id="UP000019202"/>
    </source>
</evidence>